<protein>
    <submittedName>
        <fullName evidence="1">Uncharacterized protein</fullName>
    </submittedName>
</protein>
<sequence length="74" mass="8447">MNVTFRDIFVNRIARRTGFVREEFVPRTVTPEMAEPMAKVEAEEITLEDIDFIQDYEKCAVMLSGGTESLLSMA</sequence>
<organism evidence="1 2">
    <name type="scientific">Thermococcus piezophilus</name>
    <dbReference type="NCBI Taxonomy" id="1712654"/>
    <lineage>
        <taxon>Archaea</taxon>
        <taxon>Methanobacteriati</taxon>
        <taxon>Methanobacteriota</taxon>
        <taxon>Thermococci</taxon>
        <taxon>Thermococcales</taxon>
        <taxon>Thermococcaceae</taxon>
        <taxon>Thermococcus</taxon>
    </lineage>
</organism>
<proteinExistence type="predicted"/>
<dbReference type="AlphaFoldDB" id="A0A172WEL4"/>
<dbReference type="KEGG" id="tpie:A7C91_00245"/>
<keyword evidence="2" id="KW-1185">Reference proteome</keyword>
<accession>A0A172WEL4</accession>
<dbReference type="Proteomes" id="UP000076969">
    <property type="component" value="Chromosome"/>
</dbReference>
<gene>
    <name evidence="1" type="ORF">A7C91_00245</name>
</gene>
<dbReference type="EMBL" id="CP015520">
    <property type="protein sequence ID" value="ANF21809.1"/>
    <property type="molecule type" value="Genomic_DNA"/>
</dbReference>
<evidence type="ECO:0000313" key="1">
    <source>
        <dbReference type="EMBL" id="ANF21809.1"/>
    </source>
</evidence>
<dbReference type="STRING" id="1712654.A7C91_00245"/>
<reference evidence="2" key="1">
    <citation type="journal article" date="2016" name="Syst. Appl. Microbiol.">
        <title>Thermococcus piezophilus sp. nov., a novel hyperthermophilic and piezophilic archaeon with a broad pressure range for growth, isolated from a deepest hydrothermal vent at the Mid-Cayman Rise.</title>
        <authorList>
            <person name="Dalmasso C."/>
            <person name="Oger P."/>
            <person name="Selva G."/>
            <person name="Courtine D."/>
            <person name="L'Haridon S."/>
            <person name="Garlaschelli A."/>
            <person name="Roussel E."/>
            <person name="Miyazaki J."/>
            <person name="Reveillaud J."/>
            <person name="Jebbar M."/>
            <person name="Takai K."/>
            <person name="Maignien L."/>
            <person name="Alain K."/>
        </authorList>
    </citation>
    <scope>NUCLEOTIDE SEQUENCE [LARGE SCALE GENOMIC DNA]</scope>
    <source>
        <strain evidence="2">CDGS</strain>
    </source>
</reference>
<name>A0A172WEL4_9EURY</name>
<evidence type="ECO:0000313" key="2">
    <source>
        <dbReference type="Proteomes" id="UP000076969"/>
    </source>
</evidence>